<dbReference type="PANTHER" id="PTHR47791">
    <property type="entry name" value="MEIOTICALLY UP-REGULATED GENE 191 PROTEIN"/>
    <property type="match status" value="1"/>
</dbReference>
<evidence type="ECO:0000313" key="4">
    <source>
        <dbReference type="Proteomes" id="UP000249363"/>
    </source>
</evidence>
<dbReference type="Pfam" id="PF03663">
    <property type="entry name" value="Glyco_hydro_76"/>
    <property type="match status" value="1"/>
</dbReference>
<protein>
    <recommendedName>
        <fullName evidence="5">Glycosyl hydrolase</fullName>
    </recommendedName>
</protein>
<dbReference type="GeneID" id="63796565"/>
<dbReference type="InterPro" id="IPR053169">
    <property type="entry name" value="MUG_Protein"/>
</dbReference>
<evidence type="ECO:0000256" key="1">
    <source>
        <dbReference type="SAM" id="MobiDB-lite"/>
    </source>
</evidence>
<sequence length="590" mass="66089">MMTIFSAVVVPLLALPLGTSFALPDLRQTILQLSDANRDVTASATQRQTLKDMIYALDVMQDSYFEQWLGTWPDAIDWTAAVVGTHVSGALSSLTMTSPELLSSPIANSSVLEQTLAYENLINRYFDQVSNFYFGENAFAVRMQAFDDMLWVVLGWLESIKFQNLHSELHYETMNSTIEAQWHGKQLQVPAAHRARIFYELASTGWDSELCEGGMIWSPYLEPYKNAITNELFISASIGMYLYFTGDPISAPFIMPSGHYRVHDPSFLAAAVRSYQWLKDSNMTGTGGLYADGFHIHGYKGVKNPGTKKCDVLNPMIFTYNQGVVLSGLRGLWLATSYQDYLEDGHELVQRVMRATGWPKTNRRNWAGLGRGGVLEEACDSHSDCSQNGHTFKGIFFHHLTEFCHVLRPEEVRLLALFAEPGESIEEKQDTFNKWHLAQCRKYGDWVAHNAQAALATRNEQGKFGMWWGVTFPSAHVDITGTDMEESHIPAGAIDYVNHGEAGPDSEELKGLLRPASGADYSEDNRDPTIPSKMGTPLPLTKEATAGQYENGRWVRDVNDRGRGRTVETQSGGLAVLRAWYQWQTSSFLQ</sequence>
<feature type="region of interest" description="Disordered" evidence="1">
    <location>
        <begin position="516"/>
        <end position="551"/>
    </location>
</feature>
<feature type="chain" id="PRO_5016884508" description="Glycosyl hydrolase" evidence="2">
    <location>
        <begin position="23"/>
        <end position="590"/>
    </location>
</feature>
<dbReference type="GO" id="GO:0005975">
    <property type="term" value="P:carbohydrate metabolic process"/>
    <property type="evidence" value="ECO:0007669"/>
    <property type="project" value="InterPro"/>
</dbReference>
<organism evidence="3 4">
    <name type="scientific">Talaromyces amestolkiae</name>
    <dbReference type="NCBI Taxonomy" id="1196081"/>
    <lineage>
        <taxon>Eukaryota</taxon>
        <taxon>Fungi</taxon>
        <taxon>Dikarya</taxon>
        <taxon>Ascomycota</taxon>
        <taxon>Pezizomycotina</taxon>
        <taxon>Eurotiomycetes</taxon>
        <taxon>Eurotiomycetidae</taxon>
        <taxon>Eurotiales</taxon>
        <taxon>Trichocomaceae</taxon>
        <taxon>Talaromyces</taxon>
        <taxon>Talaromyces sect. Talaromyces</taxon>
    </lineage>
</organism>
<reference evidence="3 4" key="1">
    <citation type="journal article" date="2017" name="Biotechnol. Biofuels">
        <title>Differential beta-glucosidase expression as a function of carbon source availability in Talaromyces amestolkiae: a genomic and proteomic approach.</title>
        <authorList>
            <person name="de Eugenio L.I."/>
            <person name="Mendez-Liter J.A."/>
            <person name="Nieto-Dominguez M."/>
            <person name="Alonso L."/>
            <person name="Gil-Munoz J."/>
            <person name="Barriuso J."/>
            <person name="Prieto A."/>
            <person name="Martinez M.J."/>
        </authorList>
    </citation>
    <scope>NUCLEOTIDE SEQUENCE [LARGE SCALE GENOMIC DNA]</scope>
    <source>
        <strain evidence="3 4">CIB</strain>
    </source>
</reference>
<evidence type="ECO:0000313" key="3">
    <source>
        <dbReference type="EMBL" id="RAO71338.1"/>
    </source>
</evidence>
<dbReference type="RefSeq" id="XP_040735853.1">
    <property type="nucleotide sequence ID" value="XM_040880036.1"/>
</dbReference>
<dbReference type="InterPro" id="IPR008928">
    <property type="entry name" value="6-hairpin_glycosidase_sf"/>
</dbReference>
<dbReference type="SUPFAM" id="SSF48208">
    <property type="entry name" value="Six-hairpin glycosidases"/>
    <property type="match status" value="1"/>
</dbReference>
<dbReference type="InterPro" id="IPR005198">
    <property type="entry name" value="Glyco_hydro_76"/>
</dbReference>
<dbReference type="STRING" id="1196081.A0A364L698"/>
<dbReference type="Gene3D" id="1.50.10.20">
    <property type="match status" value="1"/>
</dbReference>
<comment type="caution">
    <text evidence="3">The sequence shown here is derived from an EMBL/GenBank/DDBJ whole genome shotgun (WGS) entry which is preliminary data.</text>
</comment>
<keyword evidence="4" id="KW-1185">Reference proteome</keyword>
<evidence type="ECO:0000256" key="2">
    <source>
        <dbReference type="SAM" id="SignalP"/>
    </source>
</evidence>
<accession>A0A364L698</accession>
<dbReference type="Proteomes" id="UP000249363">
    <property type="component" value="Unassembled WGS sequence"/>
</dbReference>
<proteinExistence type="predicted"/>
<dbReference type="OrthoDB" id="4104179at2759"/>
<evidence type="ECO:0008006" key="5">
    <source>
        <dbReference type="Google" id="ProtNLM"/>
    </source>
</evidence>
<keyword evidence="2" id="KW-0732">Signal</keyword>
<dbReference type="PANTHER" id="PTHR47791:SF2">
    <property type="entry name" value="ENDO MANNANASE, GH76 FAMILY (EUROFUNG)"/>
    <property type="match status" value="1"/>
</dbReference>
<dbReference type="AlphaFoldDB" id="A0A364L698"/>
<gene>
    <name evidence="3" type="ORF">BHQ10_007350</name>
</gene>
<feature type="signal peptide" evidence="2">
    <location>
        <begin position="1"/>
        <end position="22"/>
    </location>
</feature>
<name>A0A364L698_TALAM</name>
<dbReference type="EMBL" id="MIKG01000015">
    <property type="protein sequence ID" value="RAO71338.1"/>
    <property type="molecule type" value="Genomic_DNA"/>
</dbReference>